<dbReference type="SUPFAM" id="SSF55455">
    <property type="entry name" value="SRF-like"/>
    <property type="match status" value="1"/>
</dbReference>
<reference evidence="7 8" key="1">
    <citation type="submission" date="2017-09" db="EMBL/GenBank/DDBJ databases">
        <title>WGS assembly of Aquilegia coerulea Goldsmith.</title>
        <authorList>
            <person name="Hodges S."/>
            <person name="Kramer E."/>
            <person name="Nordborg M."/>
            <person name="Tomkins J."/>
            <person name="Borevitz J."/>
            <person name="Derieg N."/>
            <person name="Yan J."/>
            <person name="Mihaltcheva S."/>
            <person name="Hayes R.D."/>
            <person name="Rokhsar D."/>
        </authorList>
    </citation>
    <scope>NUCLEOTIDE SEQUENCE [LARGE SCALE GENOMIC DNA]</scope>
    <source>
        <strain evidence="8">cv. Goldsmith</strain>
    </source>
</reference>
<sequence>MSSGRKTTRRKKIAIKKIEIPKSHQVTFSKSINRIFKKPTELAFLYGAYPFVLILSPGGKPHVFVHPGVDVIVNQFLNDGGLVEKQDDAVAYNDYKCAGIDGFARRYNELNDQI</sequence>
<keyword evidence="3" id="KW-0238">DNA-binding</keyword>
<dbReference type="PRINTS" id="PR00404">
    <property type="entry name" value="MADSDOMAIN"/>
</dbReference>
<dbReference type="OrthoDB" id="913820at2759"/>
<dbReference type="PROSITE" id="PS50066">
    <property type="entry name" value="MADS_BOX_2"/>
    <property type="match status" value="1"/>
</dbReference>
<dbReference type="AlphaFoldDB" id="A0A2G5CC62"/>
<evidence type="ECO:0000313" key="7">
    <source>
        <dbReference type="EMBL" id="PIA28457.1"/>
    </source>
</evidence>
<dbReference type="GO" id="GO:0046983">
    <property type="term" value="F:protein dimerization activity"/>
    <property type="evidence" value="ECO:0007669"/>
    <property type="project" value="InterPro"/>
</dbReference>
<evidence type="ECO:0000256" key="2">
    <source>
        <dbReference type="ARBA" id="ARBA00023015"/>
    </source>
</evidence>
<feature type="domain" description="MADS-box" evidence="6">
    <location>
        <begin position="8"/>
        <end position="68"/>
    </location>
</feature>
<keyword evidence="5" id="KW-0539">Nucleus</keyword>
<accession>A0A2G5CC62</accession>
<name>A0A2G5CC62_AQUCA</name>
<evidence type="ECO:0000256" key="4">
    <source>
        <dbReference type="ARBA" id="ARBA00023163"/>
    </source>
</evidence>
<dbReference type="SMART" id="SM00432">
    <property type="entry name" value="MADS"/>
    <property type="match status" value="1"/>
</dbReference>
<dbReference type="PANTHER" id="PTHR11945:SF629">
    <property type="entry name" value="OS02G0164450 PROTEIN"/>
    <property type="match status" value="1"/>
</dbReference>
<keyword evidence="4" id="KW-0804">Transcription</keyword>
<dbReference type="STRING" id="218851.A0A2G5CC62"/>
<dbReference type="PANTHER" id="PTHR11945">
    <property type="entry name" value="MADS BOX PROTEIN"/>
    <property type="match status" value="1"/>
</dbReference>
<gene>
    <name evidence="7" type="ORF">AQUCO_06900018v1</name>
</gene>
<evidence type="ECO:0000256" key="3">
    <source>
        <dbReference type="ARBA" id="ARBA00023125"/>
    </source>
</evidence>
<proteinExistence type="predicted"/>
<evidence type="ECO:0000256" key="5">
    <source>
        <dbReference type="ARBA" id="ARBA00023242"/>
    </source>
</evidence>
<keyword evidence="8" id="KW-1185">Reference proteome</keyword>
<dbReference type="GO" id="GO:0005634">
    <property type="term" value="C:nucleus"/>
    <property type="evidence" value="ECO:0007669"/>
    <property type="project" value="UniProtKB-SubCell"/>
</dbReference>
<dbReference type="Pfam" id="PF00319">
    <property type="entry name" value="SRF-TF"/>
    <property type="match status" value="1"/>
</dbReference>
<dbReference type="GO" id="GO:0000981">
    <property type="term" value="F:DNA-binding transcription factor activity, RNA polymerase II-specific"/>
    <property type="evidence" value="ECO:0007669"/>
    <property type="project" value="TreeGrafter"/>
</dbReference>
<dbReference type="GO" id="GO:0000978">
    <property type="term" value="F:RNA polymerase II cis-regulatory region sequence-specific DNA binding"/>
    <property type="evidence" value="ECO:0007669"/>
    <property type="project" value="TreeGrafter"/>
</dbReference>
<dbReference type="Proteomes" id="UP000230069">
    <property type="component" value="Unassembled WGS sequence"/>
</dbReference>
<protein>
    <recommendedName>
        <fullName evidence="6">MADS-box domain-containing protein</fullName>
    </recommendedName>
</protein>
<evidence type="ECO:0000259" key="6">
    <source>
        <dbReference type="PROSITE" id="PS50066"/>
    </source>
</evidence>
<dbReference type="EMBL" id="KZ305086">
    <property type="protein sequence ID" value="PIA28457.1"/>
    <property type="molecule type" value="Genomic_DNA"/>
</dbReference>
<comment type="subcellular location">
    <subcellularLocation>
        <location evidence="1">Nucleus</location>
    </subcellularLocation>
</comment>
<evidence type="ECO:0000256" key="1">
    <source>
        <dbReference type="ARBA" id="ARBA00004123"/>
    </source>
</evidence>
<dbReference type="InParanoid" id="A0A2G5CC62"/>
<dbReference type="InterPro" id="IPR036879">
    <property type="entry name" value="TF_MADSbox_sf"/>
</dbReference>
<organism evidence="7 8">
    <name type="scientific">Aquilegia coerulea</name>
    <name type="common">Rocky mountain columbine</name>
    <dbReference type="NCBI Taxonomy" id="218851"/>
    <lineage>
        <taxon>Eukaryota</taxon>
        <taxon>Viridiplantae</taxon>
        <taxon>Streptophyta</taxon>
        <taxon>Embryophyta</taxon>
        <taxon>Tracheophyta</taxon>
        <taxon>Spermatophyta</taxon>
        <taxon>Magnoliopsida</taxon>
        <taxon>Ranunculales</taxon>
        <taxon>Ranunculaceae</taxon>
        <taxon>Thalictroideae</taxon>
        <taxon>Aquilegia</taxon>
    </lineage>
</organism>
<dbReference type="InterPro" id="IPR002100">
    <property type="entry name" value="TF_MADSbox"/>
</dbReference>
<dbReference type="Gene3D" id="3.40.1810.10">
    <property type="entry name" value="Transcription factor, MADS-box"/>
    <property type="match status" value="1"/>
</dbReference>
<keyword evidence="2" id="KW-0805">Transcription regulation</keyword>
<evidence type="ECO:0000313" key="8">
    <source>
        <dbReference type="Proteomes" id="UP000230069"/>
    </source>
</evidence>